<sequence>MRNLNKRLAPANDQPSGGANRFCQNCGYPVAPTDVICPQCGYHLVADKRTVTHQATGQRQQFELSHSRAAWSKRKKLTWLSSGLVIIILGGGLLWGSQYYSRTATLNRAIANTQRGRRLTDYYTSSSTDLRLNKQKLLPIYRYYHHHPKALTTLQRDLLIRGISHDNHFRYGVSGHRWLVFPNYQIIVKPIYPKITTNLAGNQIKLDDRSLGTAERDDDIKSLGALVPGEYQLTVNGTVRGHQLSNSGQYYITSNRTYNLPLTTISTTLQTVPASAIYLNGQKVGTADTSGHFELNDEPWSSDMAVYARYTSSEGMANSKTIHLKKSDDQSTVDINYPNQISHSEADSLVSRLIMCMDQISNGTDINDVTDSQNTALADYFTNGRDNAAYNQIVKMTQDYSDDDDIESVSYDSSLKQVVPGPNGSSLVTYSIEYRFNLEDYAHVQTYQYTATMTPTGNDTTFGYQFSKITNGQKTNDEHESFDE</sequence>
<name>A0AAP5UPF1_LACPE</name>
<dbReference type="PANTHER" id="PTHR40038:SF1">
    <property type="entry name" value="MEMBRANE-ASSOCIATED PROTEIN TCAA"/>
    <property type="match status" value="1"/>
</dbReference>
<dbReference type="Pfam" id="PF13240">
    <property type="entry name" value="Zn_Ribbon_1"/>
    <property type="match status" value="1"/>
</dbReference>
<evidence type="ECO:0000259" key="2">
    <source>
        <dbReference type="Pfam" id="PF13240"/>
    </source>
</evidence>
<keyword evidence="1" id="KW-0812">Transmembrane</keyword>
<accession>A0AAP5UPF1</accession>
<evidence type="ECO:0000313" key="4">
    <source>
        <dbReference type="EMBL" id="MDT7038288.1"/>
    </source>
</evidence>
<protein>
    <submittedName>
        <fullName evidence="4">Zinc-ribbon domain-containing protein</fullName>
    </submittedName>
</protein>
<dbReference type="PANTHER" id="PTHR40038">
    <property type="entry name" value="MEMBRANE-ASSOCIATED PROTEIN TCAA"/>
    <property type="match status" value="1"/>
</dbReference>
<evidence type="ECO:0000256" key="1">
    <source>
        <dbReference type="SAM" id="Phobius"/>
    </source>
</evidence>
<feature type="domain" description="TcaA 4th" evidence="3">
    <location>
        <begin position="268"/>
        <end position="336"/>
    </location>
</feature>
<feature type="transmembrane region" description="Helical" evidence="1">
    <location>
        <begin position="77"/>
        <end position="96"/>
    </location>
</feature>
<dbReference type="InterPro" id="IPR026870">
    <property type="entry name" value="Zinc_ribbon_dom"/>
</dbReference>
<keyword evidence="1" id="KW-0472">Membrane</keyword>
<comment type="caution">
    <text evidence="4">The sequence shown here is derived from an EMBL/GenBank/DDBJ whole genome shotgun (WGS) entry which is preliminary data.</text>
</comment>
<proteinExistence type="predicted"/>
<dbReference type="Pfam" id="PF22820">
    <property type="entry name" value="TcaA_3rd_4th"/>
    <property type="match status" value="1"/>
</dbReference>
<dbReference type="InterPro" id="IPR054530">
    <property type="entry name" value="TcaA_4th"/>
</dbReference>
<keyword evidence="1" id="KW-1133">Transmembrane helix</keyword>
<evidence type="ECO:0000259" key="3">
    <source>
        <dbReference type="Pfam" id="PF22820"/>
    </source>
</evidence>
<evidence type="ECO:0000313" key="5">
    <source>
        <dbReference type="Proteomes" id="UP001263852"/>
    </source>
</evidence>
<dbReference type="Proteomes" id="UP001263852">
    <property type="component" value="Unassembled WGS sequence"/>
</dbReference>
<dbReference type="RefSeq" id="WP_101873080.1">
    <property type="nucleotide sequence ID" value="NZ_CP016491.1"/>
</dbReference>
<dbReference type="AlphaFoldDB" id="A0AAP5UPF1"/>
<dbReference type="KEGG" id="lpg:BB562_04455"/>
<organism evidence="4 5">
    <name type="scientific">Lactiplantibacillus pentosus</name>
    <name type="common">Lactobacillus pentosus</name>
    <dbReference type="NCBI Taxonomy" id="1589"/>
    <lineage>
        <taxon>Bacteria</taxon>
        <taxon>Bacillati</taxon>
        <taxon>Bacillota</taxon>
        <taxon>Bacilli</taxon>
        <taxon>Lactobacillales</taxon>
        <taxon>Lactobacillaceae</taxon>
        <taxon>Lactiplantibacillus</taxon>
    </lineage>
</organism>
<feature type="domain" description="Zinc-ribbon" evidence="2">
    <location>
        <begin position="22"/>
        <end position="44"/>
    </location>
</feature>
<gene>
    <name evidence="4" type="ORF">RI555_04580</name>
</gene>
<reference evidence="4" key="1">
    <citation type="submission" date="2023-08" db="EMBL/GenBank/DDBJ databases">
        <authorList>
            <person name="Page C.A."/>
            <person name="Perez-Diaz I.M."/>
        </authorList>
    </citation>
    <scope>NUCLEOTIDE SEQUENCE</scope>
    <source>
        <strain evidence="4">1.8.9</strain>
    </source>
</reference>
<dbReference type="EMBL" id="JAVLAO010000001">
    <property type="protein sequence ID" value="MDT7038288.1"/>
    <property type="molecule type" value="Genomic_DNA"/>
</dbReference>